<accession>A0A371I4S2</accession>
<dbReference type="Pfam" id="PF00078">
    <property type="entry name" value="RVT_1"/>
    <property type="match status" value="1"/>
</dbReference>
<dbReference type="STRING" id="157652.A0A371I4S2"/>
<protein>
    <recommendedName>
        <fullName evidence="2">Reverse transcriptase domain-containing protein</fullName>
    </recommendedName>
</protein>
<gene>
    <name evidence="3" type="ORF">CR513_05505</name>
</gene>
<feature type="compositionally biased region" description="Polar residues" evidence="1">
    <location>
        <begin position="1"/>
        <end position="17"/>
    </location>
</feature>
<evidence type="ECO:0000259" key="2">
    <source>
        <dbReference type="Pfam" id="PF00078"/>
    </source>
</evidence>
<feature type="region of interest" description="Disordered" evidence="1">
    <location>
        <begin position="1"/>
        <end position="34"/>
    </location>
</feature>
<dbReference type="SUPFAM" id="SSF56672">
    <property type="entry name" value="DNA/RNA polymerases"/>
    <property type="match status" value="1"/>
</dbReference>
<evidence type="ECO:0000313" key="3">
    <source>
        <dbReference type="EMBL" id="RDY10040.1"/>
    </source>
</evidence>
<proteinExistence type="predicted"/>
<comment type="caution">
    <text evidence="3">The sequence shown here is derived from an EMBL/GenBank/DDBJ whole genome shotgun (WGS) entry which is preliminary data.</text>
</comment>
<dbReference type="EMBL" id="QJKJ01000927">
    <property type="protein sequence ID" value="RDY10040.1"/>
    <property type="molecule type" value="Genomic_DNA"/>
</dbReference>
<name>A0A371I4S2_MUCPR</name>
<feature type="domain" description="Reverse transcriptase" evidence="2">
    <location>
        <begin position="46"/>
        <end position="104"/>
    </location>
</feature>
<dbReference type="PANTHER" id="PTHR24559">
    <property type="entry name" value="TRANSPOSON TY3-I GAG-POL POLYPROTEIN"/>
    <property type="match status" value="1"/>
</dbReference>
<dbReference type="Proteomes" id="UP000257109">
    <property type="component" value="Unassembled WGS sequence"/>
</dbReference>
<sequence>MPATQLPDSNQVGQTVSRPIGEVSPPKPPTELKSLPNHLKYTYLGQVLEKLAGKSHYYFLDGYSKYMQIHIAPKDQHKTTFTCPFGTFAYTRMPFGLCNAPSTF</sequence>
<dbReference type="PANTHER" id="PTHR24559:SF444">
    <property type="entry name" value="REVERSE TRANSCRIPTASE DOMAIN-CONTAINING PROTEIN"/>
    <property type="match status" value="1"/>
</dbReference>
<dbReference type="Gene3D" id="3.10.10.10">
    <property type="entry name" value="HIV Type 1 Reverse Transcriptase, subunit A, domain 1"/>
    <property type="match status" value="1"/>
</dbReference>
<evidence type="ECO:0000313" key="4">
    <source>
        <dbReference type="Proteomes" id="UP000257109"/>
    </source>
</evidence>
<dbReference type="InterPro" id="IPR043128">
    <property type="entry name" value="Rev_trsase/Diguanyl_cyclase"/>
</dbReference>
<dbReference type="InterPro" id="IPR000477">
    <property type="entry name" value="RT_dom"/>
</dbReference>
<dbReference type="InterPro" id="IPR053134">
    <property type="entry name" value="RNA-dir_DNA_polymerase"/>
</dbReference>
<dbReference type="AlphaFoldDB" id="A0A371I4S2"/>
<keyword evidence="4" id="KW-1185">Reference proteome</keyword>
<dbReference type="InterPro" id="IPR043502">
    <property type="entry name" value="DNA/RNA_pol_sf"/>
</dbReference>
<dbReference type="Gene3D" id="3.30.70.270">
    <property type="match status" value="1"/>
</dbReference>
<reference evidence="3" key="1">
    <citation type="submission" date="2018-05" db="EMBL/GenBank/DDBJ databases">
        <title>Draft genome of Mucuna pruriens seed.</title>
        <authorList>
            <person name="Nnadi N.E."/>
            <person name="Vos R."/>
            <person name="Hasami M.H."/>
            <person name="Devisetty U.K."/>
            <person name="Aguiy J.C."/>
        </authorList>
    </citation>
    <scope>NUCLEOTIDE SEQUENCE [LARGE SCALE GENOMIC DNA]</scope>
    <source>
        <strain evidence="3">JCA_2017</strain>
    </source>
</reference>
<organism evidence="3 4">
    <name type="scientific">Mucuna pruriens</name>
    <name type="common">Velvet bean</name>
    <name type="synonym">Dolichos pruriens</name>
    <dbReference type="NCBI Taxonomy" id="157652"/>
    <lineage>
        <taxon>Eukaryota</taxon>
        <taxon>Viridiplantae</taxon>
        <taxon>Streptophyta</taxon>
        <taxon>Embryophyta</taxon>
        <taxon>Tracheophyta</taxon>
        <taxon>Spermatophyta</taxon>
        <taxon>Magnoliopsida</taxon>
        <taxon>eudicotyledons</taxon>
        <taxon>Gunneridae</taxon>
        <taxon>Pentapetalae</taxon>
        <taxon>rosids</taxon>
        <taxon>fabids</taxon>
        <taxon>Fabales</taxon>
        <taxon>Fabaceae</taxon>
        <taxon>Papilionoideae</taxon>
        <taxon>50 kb inversion clade</taxon>
        <taxon>NPAAA clade</taxon>
        <taxon>indigoferoid/millettioid clade</taxon>
        <taxon>Phaseoleae</taxon>
        <taxon>Mucuna</taxon>
    </lineage>
</organism>
<feature type="non-terminal residue" evidence="3">
    <location>
        <position position="1"/>
    </location>
</feature>
<evidence type="ECO:0000256" key="1">
    <source>
        <dbReference type="SAM" id="MobiDB-lite"/>
    </source>
</evidence>